<gene>
    <name evidence="2" type="ORF">SAY86_018723</name>
</gene>
<feature type="compositionally biased region" description="Basic and acidic residues" evidence="1">
    <location>
        <begin position="56"/>
        <end position="66"/>
    </location>
</feature>
<comment type="caution">
    <text evidence="2">The sequence shown here is derived from an EMBL/GenBank/DDBJ whole genome shotgun (WGS) entry which is preliminary data.</text>
</comment>
<feature type="region of interest" description="Disordered" evidence="1">
    <location>
        <begin position="45"/>
        <end position="66"/>
    </location>
</feature>
<dbReference type="AlphaFoldDB" id="A0AAN7R135"/>
<organism evidence="2 3">
    <name type="scientific">Trapa natans</name>
    <name type="common">Water chestnut</name>
    <dbReference type="NCBI Taxonomy" id="22666"/>
    <lineage>
        <taxon>Eukaryota</taxon>
        <taxon>Viridiplantae</taxon>
        <taxon>Streptophyta</taxon>
        <taxon>Embryophyta</taxon>
        <taxon>Tracheophyta</taxon>
        <taxon>Spermatophyta</taxon>
        <taxon>Magnoliopsida</taxon>
        <taxon>eudicotyledons</taxon>
        <taxon>Gunneridae</taxon>
        <taxon>Pentapetalae</taxon>
        <taxon>rosids</taxon>
        <taxon>malvids</taxon>
        <taxon>Myrtales</taxon>
        <taxon>Lythraceae</taxon>
        <taxon>Trapa</taxon>
    </lineage>
</organism>
<dbReference type="Proteomes" id="UP001346149">
    <property type="component" value="Unassembled WGS sequence"/>
</dbReference>
<dbReference type="EMBL" id="JAXQNO010000014">
    <property type="protein sequence ID" value="KAK4784355.1"/>
    <property type="molecule type" value="Genomic_DNA"/>
</dbReference>
<evidence type="ECO:0000256" key="1">
    <source>
        <dbReference type="SAM" id="MobiDB-lite"/>
    </source>
</evidence>
<accession>A0AAN7R135</accession>
<name>A0AAN7R135_TRANT</name>
<keyword evidence="3" id="KW-1185">Reference proteome</keyword>
<sequence length="81" mass="8878">MSYLNRAWMAVGIAAVQGHSDRGIRLKSGLKSLQSDVRPVVDMVGSGIDGTVGNHPDGDDRRRQTDESLKNVMYLSCWSQS</sequence>
<evidence type="ECO:0000313" key="3">
    <source>
        <dbReference type="Proteomes" id="UP001346149"/>
    </source>
</evidence>
<protein>
    <submittedName>
        <fullName evidence="2">Uncharacterized protein</fullName>
    </submittedName>
</protein>
<evidence type="ECO:0000313" key="2">
    <source>
        <dbReference type="EMBL" id="KAK4784355.1"/>
    </source>
</evidence>
<reference evidence="2 3" key="1">
    <citation type="journal article" date="2023" name="Hortic Res">
        <title>Pangenome of water caltrop reveals structural variations and asymmetric subgenome divergence after allopolyploidization.</title>
        <authorList>
            <person name="Zhang X."/>
            <person name="Chen Y."/>
            <person name="Wang L."/>
            <person name="Yuan Y."/>
            <person name="Fang M."/>
            <person name="Shi L."/>
            <person name="Lu R."/>
            <person name="Comes H.P."/>
            <person name="Ma Y."/>
            <person name="Chen Y."/>
            <person name="Huang G."/>
            <person name="Zhou Y."/>
            <person name="Zheng Z."/>
            <person name="Qiu Y."/>
        </authorList>
    </citation>
    <scope>NUCLEOTIDE SEQUENCE [LARGE SCALE GENOMIC DNA]</scope>
    <source>
        <strain evidence="2">F231</strain>
    </source>
</reference>
<dbReference type="InterPro" id="IPR022251">
    <property type="entry name" value="DUF3774_wound-induced"/>
</dbReference>
<proteinExistence type="predicted"/>
<dbReference type="Pfam" id="PF12609">
    <property type="entry name" value="DUF3774"/>
    <property type="match status" value="1"/>
</dbReference>